<name>A0ABP1QJ24_9HEXA</name>
<feature type="region of interest" description="Disordered" evidence="9">
    <location>
        <begin position="1"/>
        <end position="91"/>
    </location>
</feature>
<feature type="transmembrane region" description="Helical" evidence="10">
    <location>
        <begin position="215"/>
        <end position="237"/>
    </location>
</feature>
<evidence type="ECO:0000256" key="5">
    <source>
        <dbReference type="ARBA" id="ARBA00022842"/>
    </source>
</evidence>
<dbReference type="PANTHER" id="PTHR16228">
    <property type="entry name" value="DIVALENT CATION TRANSPORTER SOLUTE CARRIER FAMILY 41"/>
    <property type="match status" value="1"/>
</dbReference>
<feature type="transmembrane region" description="Helical" evidence="10">
    <location>
        <begin position="321"/>
        <end position="340"/>
    </location>
</feature>
<keyword evidence="13" id="KW-1185">Reference proteome</keyword>
<evidence type="ECO:0000256" key="2">
    <source>
        <dbReference type="ARBA" id="ARBA00009749"/>
    </source>
</evidence>
<gene>
    <name evidence="12" type="ORF">ODALV1_LOCUS11906</name>
</gene>
<evidence type="ECO:0000256" key="10">
    <source>
        <dbReference type="SAM" id="Phobius"/>
    </source>
</evidence>
<proteinExistence type="inferred from homology"/>
<dbReference type="Pfam" id="PF01769">
    <property type="entry name" value="MgtE"/>
    <property type="match status" value="2"/>
</dbReference>
<evidence type="ECO:0000313" key="13">
    <source>
        <dbReference type="Proteomes" id="UP001642540"/>
    </source>
</evidence>
<keyword evidence="4 10" id="KW-0812">Transmembrane</keyword>
<feature type="domain" description="SLC41A/MgtE integral membrane" evidence="11">
    <location>
        <begin position="386"/>
        <end position="529"/>
    </location>
</feature>
<feature type="transmembrane region" description="Helical" evidence="10">
    <location>
        <begin position="130"/>
        <end position="155"/>
    </location>
</feature>
<evidence type="ECO:0000256" key="4">
    <source>
        <dbReference type="ARBA" id="ARBA00022692"/>
    </source>
</evidence>
<keyword evidence="5" id="KW-0460">Magnesium</keyword>
<feature type="transmembrane region" description="Helical" evidence="10">
    <location>
        <begin position="514"/>
        <end position="537"/>
    </location>
</feature>
<feature type="transmembrane region" description="Helical" evidence="10">
    <location>
        <begin position="352"/>
        <end position="372"/>
    </location>
</feature>
<evidence type="ECO:0000256" key="9">
    <source>
        <dbReference type="SAM" id="MobiDB-lite"/>
    </source>
</evidence>
<keyword evidence="7" id="KW-0406">Ion transport</keyword>
<organism evidence="12 13">
    <name type="scientific">Orchesella dallaii</name>
    <dbReference type="NCBI Taxonomy" id="48710"/>
    <lineage>
        <taxon>Eukaryota</taxon>
        <taxon>Metazoa</taxon>
        <taxon>Ecdysozoa</taxon>
        <taxon>Arthropoda</taxon>
        <taxon>Hexapoda</taxon>
        <taxon>Collembola</taxon>
        <taxon>Entomobryomorpha</taxon>
        <taxon>Entomobryoidea</taxon>
        <taxon>Orchesellidae</taxon>
        <taxon>Orchesellinae</taxon>
        <taxon>Orchesella</taxon>
    </lineage>
</organism>
<sequence length="547" mass="59312">MSKSPSRNFSKEPLSSSEVRLRSGRVYSNANSDSAKSSGSGADSGVSASNSKRPKRRNKMDSSNDDIAYVSLGAQRDDYSPTPSRNSSKKYYEMRVVSGEKSHLLVDGSTPADESSEEEQNHKGAEPESFWVITIQVFIPFLIAGMGMVGAGIVLDVVQHWKVFLDVPEVFILVPALLGLKGNLEMTLASRLSTQANLGNMDDLHSQWHMTLGNLSLVQCQAIVVGFLASVAAVILGWIPDGHFDVNHALILCTSSVVTASIASFVLGAIMILVIVMSRHFRINPDNVATPIAASLGDLTTLTLLAMISNSVHDAVESKRWLCPTILGGYLLSMPCWVLLAKRNKLTKKVLYTGWTPVLSAMMISSFGGLILDFAVKSFKGVAVFQPVINGVGGNLVAVQASRISTSLHLTTQLGYLPDYLSGICFSPFKVFFTKGGHSMTARSLIMMVVPGHLIFTYTISYIKAGHTSVTPVFLFFYLTAALIQVILLLYIAEILVHWLWLNKIDPDNSAIPYLTALGDLLGTGLLAVAFLILYAIGDRDSDVLEK</sequence>
<dbReference type="EMBL" id="CAXLJM020000036">
    <property type="protein sequence ID" value="CAL8104938.1"/>
    <property type="molecule type" value="Genomic_DNA"/>
</dbReference>
<keyword evidence="3" id="KW-0813">Transport</keyword>
<keyword evidence="8 10" id="KW-0472">Membrane</keyword>
<evidence type="ECO:0000259" key="11">
    <source>
        <dbReference type="Pfam" id="PF01769"/>
    </source>
</evidence>
<dbReference type="SUPFAM" id="SSF161093">
    <property type="entry name" value="MgtE membrane domain-like"/>
    <property type="match status" value="2"/>
</dbReference>
<evidence type="ECO:0000256" key="1">
    <source>
        <dbReference type="ARBA" id="ARBA00004141"/>
    </source>
</evidence>
<feature type="transmembrane region" description="Helical" evidence="10">
    <location>
        <begin position="288"/>
        <end position="309"/>
    </location>
</feature>
<evidence type="ECO:0000256" key="8">
    <source>
        <dbReference type="ARBA" id="ARBA00023136"/>
    </source>
</evidence>
<keyword evidence="6 10" id="KW-1133">Transmembrane helix</keyword>
<accession>A0ABP1QJ24</accession>
<feature type="transmembrane region" description="Helical" evidence="10">
    <location>
        <begin position="445"/>
        <end position="463"/>
    </location>
</feature>
<evidence type="ECO:0000256" key="3">
    <source>
        <dbReference type="ARBA" id="ARBA00022448"/>
    </source>
</evidence>
<reference evidence="12 13" key="1">
    <citation type="submission" date="2024-08" db="EMBL/GenBank/DDBJ databases">
        <authorList>
            <person name="Cucini C."/>
            <person name="Frati F."/>
        </authorList>
    </citation>
    <scope>NUCLEOTIDE SEQUENCE [LARGE SCALE GENOMIC DNA]</scope>
</reference>
<dbReference type="InterPro" id="IPR045349">
    <property type="entry name" value="SLC41A1-3"/>
</dbReference>
<feature type="compositionally biased region" description="Low complexity" evidence="9">
    <location>
        <begin position="28"/>
        <end position="51"/>
    </location>
</feature>
<dbReference type="Proteomes" id="UP001642540">
    <property type="component" value="Unassembled WGS sequence"/>
</dbReference>
<feature type="compositionally biased region" description="Polar residues" evidence="9">
    <location>
        <begin position="1"/>
        <end position="18"/>
    </location>
</feature>
<feature type="domain" description="SLC41A/MgtE integral membrane" evidence="11">
    <location>
        <begin position="174"/>
        <end position="308"/>
    </location>
</feature>
<dbReference type="InterPro" id="IPR036739">
    <property type="entry name" value="SLC41_membr_dom_sf"/>
</dbReference>
<dbReference type="PANTHER" id="PTHR16228:SF7">
    <property type="entry name" value="SLC41A_MGTE INTEGRAL MEMBRANE DOMAIN-CONTAINING PROTEIN"/>
    <property type="match status" value="1"/>
</dbReference>
<feature type="transmembrane region" description="Helical" evidence="10">
    <location>
        <begin position="249"/>
        <end position="276"/>
    </location>
</feature>
<dbReference type="InterPro" id="IPR006667">
    <property type="entry name" value="SLC41_membr_dom"/>
</dbReference>
<evidence type="ECO:0000256" key="7">
    <source>
        <dbReference type="ARBA" id="ARBA00023065"/>
    </source>
</evidence>
<evidence type="ECO:0000313" key="12">
    <source>
        <dbReference type="EMBL" id="CAL8104938.1"/>
    </source>
</evidence>
<evidence type="ECO:0000256" key="6">
    <source>
        <dbReference type="ARBA" id="ARBA00022989"/>
    </source>
</evidence>
<comment type="caution">
    <text evidence="12">The sequence shown here is derived from an EMBL/GenBank/DDBJ whole genome shotgun (WGS) entry which is preliminary data.</text>
</comment>
<comment type="similarity">
    <text evidence="2">Belongs to the SLC41A transporter family.</text>
</comment>
<comment type="subcellular location">
    <subcellularLocation>
        <location evidence="1">Membrane</location>
        <topology evidence="1">Multi-pass membrane protein</topology>
    </subcellularLocation>
</comment>
<protein>
    <recommendedName>
        <fullName evidence="11">SLC41A/MgtE integral membrane domain-containing protein</fullName>
    </recommendedName>
</protein>
<feature type="region of interest" description="Disordered" evidence="9">
    <location>
        <begin position="103"/>
        <end position="125"/>
    </location>
</feature>
<feature type="transmembrane region" description="Helical" evidence="10">
    <location>
        <begin position="475"/>
        <end position="502"/>
    </location>
</feature>
<dbReference type="Gene3D" id="1.10.357.20">
    <property type="entry name" value="SLC41 divalent cation transporters, integral membrane domain"/>
    <property type="match status" value="2"/>
</dbReference>